<evidence type="ECO:0000313" key="3">
    <source>
        <dbReference type="Proteomes" id="UP000824469"/>
    </source>
</evidence>
<keyword evidence="3" id="KW-1185">Reference proteome</keyword>
<feature type="transmembrane region" description="Helical" evidence="1">
    <location>
        <begin position="6"/>
        <end position="26"/>
    </location>
</feature>
<evidence type="ECO:0000313" key="2">
    <source>
        <dbReference type="EMBL" id="KAH9297542.1"/>
    </source>
</evidence>
<feature type="transmembrane region" description="Helical" evidence="1">
    <location>
        <begin position="64"/>
        <end position="82"/>
    </location>
</feature>
<protein>
    <submittedName>
        <fullName evidence="2">Uncharacterized protein</fullName>
    </submittedName>
</protein>
<accession>A0AA38CC34</accession>
<keyword evidence="1" id="KW-0812">Transmembrane</keyword>
<comment type="caution">
    <text evidence="2">The sequence shown here is derived from an EMBL/GenBank/DDBJ whole genome shotgun (WGS) entry which is preliminary data.</text>
</comment>
<feature type="non-terminal residue" evidence="2">
    <location>
        <position position="1"/>
    </location>
</feature>
<proteinExistence type="predicted"/>
<keyword evidence="1" id="KW-1133">Transmembrane helix</keyword>
<keyword evidence="1" id="KW-0472">Membrane</keyword>
<dbReference type="EMBL" id="JAHRHJ020000010">
    <property type="protein sequence ID" value="KAH9297542.1"/>
    <property type="molecule type" value="Genomic_DNA"/>
</dbReference>
<evidence type="ECO:0000256" key="1">
    <source>
        <dbReference type="SAM" id="Phobius"/>
    </source>
</evidence>
<sequence>CFWHVFLFSGCVGLFSWFAISLLRMLLVLKLCLLFDMNCLAVMSPLIFVHDYPFLSSIPGFHCYGSLLSLWVAYYPTAILFYSPHDHHLNQ</sequence>
<gene>
    <name evidence="2" type="ORF">KI387_029224</name>
</gene>
<name>A0AA38CC34_TAXCH</name>
<reference evidence="2 3" key="1">
    <citation type="journal article" date="2021" name="Nat. Plants">
        <title>The Taxus genome provides insights into paclitaxel biosynthesis.</title>
        <authorList>
            <person name="Xiong X."/>
            <person name="Gou J."/>
            <person name="Liao Q."/>
            <person name="Li Y."/>
            <person name="Zhou Q."/>
            <person name="Bi G."/>
            <person name="Li C."/>
            <person name="Du R."/>
            <person name="Wang X."/>
            <person name="Sun T."/>
            <person name="Guo L."/>
            <person name="Liang H."/>
            <person name="Lu P."/>
            <person name="Wu Y."/>
            <person name="Zhang Z."/>
            <person name="Ro D.K."/>
            <person name="Shang Y."/>
            <person name="Huang S."/>
            <person name="Yan J."/>
        </authorList>
    </citation>
    <scope>NUCLEOTIDE SEQUENCE [LARGE SCALE GENOMIC DNA]</scope>
    <source>
        <strain evidence="2">Ta-2019</strain>
    </source>
</reference>
<dbReference type="Proteomes" id="UP000824469">
    <property type="component" value="Unassembled WGS sequence"/>
</dbReference>
<organism evidence="2 3">
    <name type="scientific">Taxus chinensis</name>
    <name type="common">Chinese yew</name>
    <name type="synonym">Taxus wallichiana var. chinensis</name>
    <dbReference type="NCBI Taxonomy" id="29808"/>
    <lineage>
        <taxon>Eukaryota</taxon>
        <taxon>Viridiplantae</taxon>
        <taxon>Streptophyta</taxon>
        <taxon>Embryophyta</taxon>
        <taxon>Tracheophyta</taxon>
        <taxon>Spermatophyta</taxon>
        <taxon>Pinopsida</taxon>
        <taxon>Pinidae</taxon>
        <taxon>Conifers II</taxon>
        <taxon>Cupressales</taxon>
        <taxon>Taxaceae</taxon>
        <taxon>Taxus</taxon>
    </lineage>
</organism>
<feature type="non-terminal residue" evidence="2">
    <location>
        <position position="91"/>
    </location>
</feature>
<dbReference type="AlphaFoldDB" id="A0AA38CC34"/>